<feature type="domain" description="Oxidoreductase molybdopterin-binding" evidence="2">
    <location>
        <begin position="67"/>
        <end position="137"/>
    </location>
</feature>
<dbReference type="AlphaFoldDB" id="A0A1X6Z198"/>
<proteinExistence type="predicted"/>
<dbReference type="Proteomes" id="UP000193061">
    <property type="component" value="Unassembled WGS sequence"/>
</dbReference>
<name>A0A1X6Z198_9RHOB</name>
<evidence type="ECO:0000313" key="4">
    <source>
        <dbReference type="Proteomes" id="UP000193061"/>
    </source>
</evidence>
<evidence type="ECO:0000313" key="3">
    <source>
        <dbReference type="EMBL" id="SLN37392.1"/>
    </source>
</evidence>
<keyword evidence="4" id="KW-1185">Reference proteome</keyword>
<dbReference type="Pfam" id="PF00174">
    <property type="entry name" value="Oxidored_molyb"/>
    <property type="match status" value="1"/>
</dbReference>
<sequence>MLKYIMAFALSLLSSFSPTVSSGQVSDEEILIIRMHTEDDSEPKIHSFSMSDLEALPRSSVTTSTIWTEGEQTFTGVSVQSLLEHLNVQTGQLELIAQNEYSIEAPVEDFYQDAALLAYNRNGESMSLREYGPLWLVYDYDSDAKYRTEFYYLRSIWQLHKIEIQTELEVELNR</sequence>
<reference evidence="3 4" key="1">
    <citation type="submission" date="2017-03" db="EMBL/GenBank/DDBJ databases">
        <authorList>
            <person name="Afonso C.L."/>
            <person name="Miller P.J."/>
            <person name="Scott M.A."/>
            <person name="Spackman E."/>
            <person name="Goraichik I."/>
            <person name="Dimitrov K.M."/>
            <person name="Suarez D.L."/>
            <person name="Swayne D.E."/>
        </authorList>
    </citation>
    <scope>NUCLEOTIDE SEQUENCE [LARGE SCALE GENOMIC DNA]</scope>
    <source>
        <strain evidence="3 4">CECT 7450</strain>
    </source>
</reference>
<accession>A0A1X6Z198</accession>
<organism evidence="3 4">
    <name type="scientific">Roseovarius albus</name>
    <dbReference type="NCBI Taxonomy" id="1247867"/>
    <lineage>
        <taxon>Bacteria</taxon>
        <taxon>Pseudomonadati</taxon>
        <taxon>Pseudomonadota</taxon>
        <taxon>Alphaproteobacteria</taxon>
        <taxon>Rhodobacterales</taxon>
        <taxon>Roseobacteraceae</taxon>
        <taxon>Roseovarius</taxon>
    </lineage>
</organism>
<evidence type="ECO:0000256" key="1">
    <source>
        <dbReference type="SAM" id="SignalP"/>
    </source>
</evidence>
<dbReference type="RefSeq" id="WP_085805317.1">
    <property type="nucleotide sequence ID" value="NZ_FWFX01000004.1"/>
</dbReference>
<dbReference type="Gene3D" id="3.90.420.10">
    <property type="entry name" value="Oxidoreductase, molybdopterin-binding domain"/>
    <property type="match status" value="1"/>
</dbReference>
<gene>
    <name evidence="3" type="ORF">ROA7450_01788</name>
</gene>
<dbReference type="SUPFAM" id="SSF56524">
    <property type="entry name" value="Oxidoreductase molybdopterin-binding domain"/>
    <property type="match status" value="1"/>
</dbReference>
<evidence type="ECO:0000259" key="2">
    <source>
        <dbReference type="Pfam" id="PF00174"/>
    </source>
</evidence>
<keyword evidence="1" id="KW-0732">Signal</keyword>
<protein>
    <submittedName>
        <fullName evidence="3">Oxidoreductase molybdopterin binding domain protein</fullName>
    </submittedName>
</protein>
<dbReference type="InterPro" id="IPR036374">
    <property type="entry name" value="OxRdtase_Mopterin-bd_sf"/>
</dbReference>
<dbReference type="OrthoDB" id="9798763at2"/>
<feature type="chain" id="PRO_5012507656" evidence="1">
    <location>
        <begin position="23"/>
        <end position="174"/>
    </location>
</feature>
<dbReference type="EMBL" id="FWFX01000004">
    <property type="protein sequence ID" value="SLN37392.1"/>
    <property type="molecule type" value="Genomic_DNA"/>
</dbReference>
<dbReference type="InterPro" id="IPR000572">
    <property type="entry name" value="OxRdtase_Mopterin-bd_dom"/>
</dbReference>
<feature type="signal peptide" evidence="1">
    <location>
        <begin position="1"/>
        <end position="22"/>
    </location>
</feature>